<dbReference type="RefSeq" id="WP_387341592.1">
    <property type="nucleotide sequence ID" value="NZ_JBIAXI010000005.1"/>
</dbReference>
<gene>
    <name evidence="3" type="ORF">ACFY05_09895</name>
</gene>
<accession>A0ABW6V1H7</accession>
<feature type="compositionally biased region" description="Gly residues" evidence="1">
    <location>
        <begin position="92"/>
        <end position="106"/>
    </location>
</feature>
<comment type="caution">
    <text evidence="3">The sequence shown here is derived from an EMBL/GenBank/DDBJ whole genome shotgun (WGS) entry which is preliminary data.</text>
</comment>
<proteinExistence type="predicted"/>
<feature type="compositionally biased region" description="Low complexity" evidence="1">
    <location>
        <begin position="74"/>
        <end position="91"/>
    </location>
</feature>
<dbReference type="EMBL" id="JBIAXI010000005">
    <property type="protein sequence ID" value="MFF4773157.1"/>
    <property type="molecule type" value="Genomic_DNA"/>
</dbReference>
<feature type="compositionally biased region" description="Basic and acidic residues" evidence="1">
    <location>
        <begin position="201"/>
        <end position="219"/>
    </location>
</feature>
<feature type="region of interest" description="Disordered" evidence="1">
    <location>
        <begin position="1"/>
        <end position="229"/>
    </location>
</feature>
<feature type="compositionally biased region" description="Pro residues" evidence="1">
    <location>
        <begin position="266"/>
        <end position="280"/>
    </location>
</feature>
<keyword evidence="4" id="KW-1185">Reference proteome</keyword>
<feature type="compositionally biased region" description="Low complexity" evidence="1">
    <location>
        <begin position="129"/>
        <end position="141"/>
    </location>
</feature>
<keyword evidence="2" id="KW-0472">Membrane</keyword>
<feature type="compositionally biased region" description="Polar residues" evidence="1">
    <location>
        <begin position="171"/>
        <end position="180"/>
    </location>
</feature>
<name>A0ABW6V1H7_MICFU</name>
<reference evidence="3 4" key="1">
    <citation type="submission" date="2024-10" db="EMBL/GenBank/DDBJ databases">
        <title>The Natural Products Discovery Center: Release of the First 8490 Sequenced Strains for Exploring Actinobacteria Biosynthetic Diversity.</title>
        <authorList>
            <person name="Kalkreuter E."/>
            <person name="Kautsar S.A."/>
            <person name="Yang D."/>
            <person name="Bader C.D."/>
            <person name="Teijaro C.N."/>
            <person name="Fluegel L."/>
            <person name="Davis C.M."/>
            <person name="Simpson J.R."/>
            <person name="Lauterbach L."/>
            <person name="Steele A.D."/>
            <person name="Gui C."/>
            <person name="Meng S."/>
            <person name="Li G."/>
            <person name="Viehrig K."/>
            <person name="Ye F."/>
            <person name="Su P."/>
            <person name="Kiefer A.F."/>
            <person name="Nichols A."/>
            <person name="Cepeda A.J."/>
            <person name="Yan W."/>
            <person name="Fan B."/>
            <person name="Jiang Y."/>
            <person name="Adhikari A."/>
            <person name="Zheng C.-J."/>
            <person name="Schuster L."/>
            <person name="Cowan T.M."/>
            <person name="Smanski M.J."/>
            <person name="Chevrette M.G."/>
            <person name="De Carvalho L.P.S."/>
            <person name="Shen B."/>
        </authorList>
    </citation>
    <scope>NUCLEOTIDE SEQUENCE [LARGE SCALE GENOMIC DNA]</scope>
    <source>
        <strain evidence="3 4">NPDC001281</strain>
    </source>
</reference>
<keyword evidence="2" id="KW-1133">Transmembrane helix</keyword>
<evidence type="ECO:0000313" key="4">
    <source>
        <dbReference type="Proteomes" id="UP001602119"/>
    </source>
</evidence>
<feature type="region of interest" description="Disordered" evidence="1">
    <location>
        <begin position="264"/>
        <end position="293"/>
    </location>
</feature>
<feature type="transmembrane region" description="Helical" evidence="2">
    <location>
        <begin position="238"/>
        <end position="259"/>
    </location>
</feature>
<keyword evidence="2" id="KW-0812">Transmembrane</keyword>
<sequence>MGYPGDQQPHRQPYLPQGEPPTAARHPEARPYGSAPAQPGPLGQPGQGAPAFDPWRRPQQAGDDQGGIQGGRPGSRQAGTWAEAASQPSGPAGAGWGPDGASGGHPGTAPWNAAGLPGDPTGGNGQPGAGAPPQQPGGYPAAAPPRQPGGYPLGSPTGGFPSGAQPGDLTSGGSQPSGTESGAPPAADPRDGRASASAEPSRTERRGAEPSRAERRAAESSEPPWDPYGPVPFWRRPLVLCLAGLALIGALFAGLWVAASREEPPRAAPKPTPTPPPVSPAPGGKYGYAGSRTTDKTPLTATELFGQKKVTAGSRSYIRTKVNKEKKCADGVSGEKITKALKAGGCTQLIRASYKDGTGKIIGTIGVANVKTTTAAKKVASAGGGKERQDFLKPLPGTDDISKSLGTGDAYAGGWIHGHYTILLWFQFKDGHNPSKTELKRLYQAALDITEKTVFAALDTRSLTGGHG</sequence>
<feature type="compositionally biased region" description="Gly residues" evidence="1">
    <location>
        <begin position="64"/>
        <end position="73"/>
    </location>
</feature>
<protein>
    <recommendedName>
        <fullName evidence="5">DUF3558 domain-containing protein</fullName>
    </recommendedName>
</protein>
<evidence type="ECO:0000256" key="2">
    <source>
        <dbReference type="SAM" id="Phobius"/>
    </source>
</evidence>
<evidence type="ECO:0000313" key="3">
    <source>
        <dbReference type="EMBL" id="MFF4773157.1"/>
    </source>
</evidence>
<evidence type="ECO:0008006" key="5">
    <source>
        <dbReference type="Google" id="ProtNLM"/>
    </source>
</evidence>
<evidence type="ECO:0000256" key="1">
    <source>
        <dbReference type="SAM" id="MobiDB-lite"/>
    </source>
</evidence>
<dbReference type="Proteomes" id="UP001602119">
    <property type="component" value="Unassembled WGS sequence"/>
</dbReference>
<organism evidence="3 4">
    <name type="scientific">Microtetraspora fusca</name>
    <dbReference type="NCBI Taxonomy" id="1997"/>
    <lineage>
        <taxon>Bacteria</taxon>
        <taxon>Bacillati</taxon>
        <taxon>Actinomycetota</taxon>
        <taxon>Actinomycetes</taxon>
        <taxon>Streptosporangiales</taxon>
        <taxon>Streptosporangiaceae</taxon>
        <taxon>Microtetraspora</taxon>
    </lineage>
</organism>